<proteinExistence type="predicted"/>
<gene>
    <name evidence="1" type="ORF">DHETER_LOCUS15735</name>
</gene>
<organism evidence="1 2">
    <name type="scientific">Dentiscutata heterogama</name>
    <dbReference type="NCBI Taxonomy" id="1316150"/>
    <lineage>
        <taxon>Eukaryota</taxon>
        <taxon>Fungi</taxon>
        <taxon>Fungi incertae sedis</taxon>
        <taxon>Mucoromycota</taxon>
        <taxon>Glomeromycotina</taxon>
        <taxon>Glomeromycetes</taxon>
        <taxon>Diversisporales</taxon>
        <taxon>Gigasporaceae</taxon>
        <taxon>Dentiscutata</taxon>
    </lineage>
</organism>
<keyword evidence="2" id="KW-1185">Reference proteome</keyword>
<evidence type="ECO:0000313" key="1">
    <source>
        <dbReference type="EMBL" id="CAG8769181.1"/>
    </source>
</evidence>
<dbReference type="EMBL" id="CAJVPU010055747">
    <property type="protein sequence ID" value="CAG8769181.1"/>
    <property type="molecule type" value="Genomic_DNA"/>
</dbReference>
<feature type="non-terminal residue" evidence="1">
    <location>
        <position position="86"/>
    </location>
</feature>
<accession>A0ACA9QY69</accession>
<protein>
    <submittedName>
        <fullName evidence="1">15291_t:CDS:1</fullName>
    </submittedName>
</protein>
<comment type="caution">
    <text evidence="1">The sequence shown here is derived from an EMBL/GenBank/DDBJ whole genome shotgun (WGS) entry which is preliminary data.</text>
</comment>
<dbReference type="Proteomes" id="UP000789702">
    <property type="component" value="Unassembled WGS sequence"/>
</dbReference>
<evidence type="ECO:0000313" key="2">
    <source>
        <dbReference type="Proteomes" id="UP000789702"/>
    </source>
</evidence>
<name>A0ACA9QY69_9GLOM</name>
<feature type="non-terminal residue" evidence="1">
    <location>
        <position position="1"/>
    </location>
</feature>
<sequence>PQILPKRSASISSTPALILPNVEQNDTISALAPASILHDSAPNVMTPIRIRQKPCNYNPAGKCANCQTTDTPGWRAGETPDQKLCN</sequence>
<reference evidence="1" key="1">
    <citation type="submission" date="2021-06" db="EMBL/GenBank/DDBJ databases">
        <authorList>
            <person name="Kallberg Y."/>
            <person name="Tangrot J."/>
            <person name="Rosling A."/>
        </authorList>
    </citation>
    <scope>NUCLEOTIDE SEQUENCE</scope>
    <source>
        <strain evidence="1">IL203A</strain>
    </source>
</reference>